<dbReference type="EC" id="3.1.-.-" evidence="5"/>
<dbReference type="HAMAP" id="MF_00651">
    <property type="entry name" value="Nuclease_YqgF"/>
    <property type="match status" value="1"/>
</dbReference>
<comment type="subcellular location">
    <subcellularLocation>
        <location evidence="5">Cytoplasm</location>
    </subcellularLocation>
</comment>
<dbReference type="NCBIfam" id="TIGR00250">
    <property type="entry name" value="RNAse_H_YqgF"/>
    <property type="match status" value="1"/>
</dbReference>
<evidence type="ECO:0000256" key="1">
    <source>
        <dbReference type="ARBA" id="ARBA00022490"/>
    </source>
</evidence>
<keyword evidence="2 5" id="KW-0690">Ribosome biogenesis</keyword>
<dbReference type="SUPFAM" id="SSF53098">
    <property type="entry name" value="Ribonuclease H-like"/>
    <property type="match status" value="1"/>
</dbReference>
<keyword evidence="4 5" id="KW-0378">Hydrolase</keyword>
<dbReference type="Proteomes" id="UP000176198">
    <property type="component" value="Unassembled WGS sequence"/>
</dbReference>
<name>A0A1F7WIY8_9BACT</name>
<gene>
    <name evidence="7" type="ORF">A2115_01680</name>
</gene>
<dbReference type="CDD" id="cd16964">
    <property type="entry name" value="YqgF"/>
    <property type="match status" value="1"/>
</dbReference>
<reference evidence="7 8" key="1">
    <citation type="journal article" date="2016" name="Nat. Commun.">
        <title>Thousands of microbial genomes shed light on interconnected biogeochemical processes in an aquifer system.</title>
        <authorList>
            <person name="Anantharaman K."/>
            <person name="Brown C.T."/>
            <person name="Hug L.A."/>
            <person name="Sharon I."/>
            <person name="Castelle C.J."/>
            <person name="Probst A.J."/>
            <person name="Thomas B.C."/>
            <person name="Singh A."/>
            <person name="Wilkins M.J."/>
            <person name="Karaoz U."/>
            <person name="Brodie E.L."/>
            <person name="Williams K.H."/>
            <person name="Hubbard S.S."/>
            <person name="Banfield J.F."/>
        </authorList>
    </citation>
    <scope>NUCLEOTIDE SEQUENCE [LARGE SCALE GENOMIC DNA]</scope>
</reference>
<feature type="domain" description="YqgF/RNase H-like" evidence="6">
    <location>
        <begin position="1"/>
        <end position="93"/>
    </location>
</feature>
<accession>A0A1F7WIY8</accession>
<dbReference type="AlphaFoldDB" id="A0A1F7WIY8"/>
<dbReference type="PANTHER" id="PTHR33317:SF4">
    <property type="entry name" value="POLYNUCLEOTIDYL TRANSFERASE, RIBONUCLEASE H-LIKE SUPERFAMILY PROTEIN"/>
    <property type="match status" value="1"/>
</dbReference>
<dbReference type="InterPro" id="IPR012337">
    <property type="entry name" value="RNaseH-like_sf"/>
</dbReference>
<evidence type="ECO:0000313" key="7">
    <source>
        <dbReference type="EMBL" id="OGM02771.1"/>
    </source>
</evidence>
<keyword evidence="3 5" id="KW-0540">Nuclease</keyword>
<evidence type="ECO:0000256" key="2">
    <source>
        <dbReference type="ARBA" id="ARBA00022517"/>
    </source>
</evidence>
<dbReference type="Pfam" id="PF03652">
    <property type="entry name" value="RuvX"/>
    <property type="match status" value="1"/>
</dbReference>
<dbReference type="GO" id="GO:0000967">
    <property type="term" value="P:rRNA 5'-end processing"/>
    <property type="evidence" value="ECO:0007669"/>
    <property type="project" value="UniProtKB-UniRule"/>
</dbReference>
<comment type="caution">
    <text evidence="7">The sequence shown here is derived from an EMBL/GenBank/DDBJ whole genome shotgun (WGS) entry which is preliminary data.</text>
</comment>
<dbReference type="GO" id="GO:0016788">
    <property type="term" value="F:hydrolase activity, acting on ester bonds"/>
    <property type="evidence" value="ECO:0007669"/>
    <property type="project" value="UniProtKB-UniRule"/>
</dbReference>
<dbReference type="InterPro" id="IPR037027">
    <property type="entry name" value="YqgF/RNaseH-like_dom_sf"/>
</dbReference>
<comment type="function">
    <text evidence="5">Could be a nuclease involved in processing of the 5'-end of pre-16S rRNA.</text>
</comment>
<comment type="similarity">
    <text evidence="5">Belongs to the YqgF HJR family.</text>
</comment>
<dbReference type="STRING" id="1802471.A2115_01680"/>
<dbReference type="InterPro" id="IPR005227">
    <property type="entry name" value="YqgF"/>
</dbReference>
<dbReference type="InterPro" id="IPR006641">
    <property type="entry name" value="YqgF/RNaseH-like_dom"/>
</dbReference>
<dbReference type="EMBL" id="MGFJ01000014">
    <property type="protein sequence ID" value="OGM02771.1"/>
    <property type="molecule type" value="Genomic_DNA"/>
</dbReference>
<evidence type="ECO:0000313" key="8">
    <source>
        <dbReference type="Proteomes" id="UP000176198"/>
    </source>
</evidence>
<sequence>MRYLGIDYGKKKIGLAVAATTISEVYGTLMVSSDTDALKKIGEVIKKENISEIVVGISEGQMAKDSKYFIEKLKDKFKLPVHMQDETLTSKAAQFLSIQAGIKRKKRKRLEDAYSASLILQNYLDEKA</sequence>
<organism evidence="7 8">
    <name type="scientific">Candidatus Woesebacteria bacterium GWA1_41_8</name>
    <dbReference type="NCBI Taxonomy" id="1802471"/>
    <lineage>
        <taxon>Bacteria</taxon>
        <taxon>Candidatus Woeseibacteriota</taxon>
    </lineage>
</organism>
<dbReference type="PANTHER" id="PTHR33317">
    <property type="entry name" value="POLYNUCLEOTIDYL TRANSFERASE, RIBONUCLEASE H-LIKE SUPERFAMILY PROTEIN"/>
    <property type="match status" value="1"/>
</dbReference>
<protein>
    <recommendedName>
        <fullName evidence="5">Putative pre-16S rRNA nuclease</fullName>
        <ecNumber evidence="5">3.1.-.-</ecNumber>
    </recommendedName>
</protein>
<dbReference type="Gene3D" id="3.30.420.140">
    <property type="entry name" value="YqgF/RNase H-like domain"/>
    <property type="match status" value="1"/>
</dbReference>
<evidence type="ECO:0000256" key="3">
    <source>
        <dbReference type="ARBA" id="ARBA00022722"/>
    </source>
</evidence>
<evidence type="ECO:0000259" key="6">
    <source>
        <dbReference type="SMART" id="SM00732"/>
    </source>
</evidence>
<evidence type="ECO:0000256" key="4">
    <source>
        <dbReference type="ARBA" id="ARBA00022801"/>
    </source>
</evidence>
<dbReference type="SMART" id="SM00732">
    <property type="entry name" value="YqgFc"/>
    <property type="match status" value="1"/>
</dbReference>
<proteinExistence type="inferred from homology"/>
<keyword evidence="1 5" id="KW-0963">Cytoplasm</keyword>
<evidence type="ECO:0000256" key="5">
    <source>
        <dbReference type="HAMAP-Rule" id="MF_00651"/>
    </source>
</evidence>
<dbReference type="GO" id="GO:0005829">
    <property type="term" value="C:cytosol"/>
    <property type="evidence" value="ECO:0007669"/>
    <property type="project" value="TreeGrafter"/>
</dbReference>
<dbReference type="GO" id="GO:0004518">
    <property type="term" value="F:nuclease activity"/>
    <property type="evidence" value="ECO:0007669"/>
    <property type="project" value="UniProtKB-KW"/>
</dbReference>